<dbReference type="AlphaFoldDB" id="X2CMT7"/>
<feature type="compositionally biased region" description="Polar residues" evidence="1">
    <location>
        <begin position="400"/>
        <end position="418"/>
    </location>
</feature>
<feature type="region of interest" description="Disordered" evidence="1">
    <location>
        <begin position="462"/>
        <end position="488"/>
    </location>
</feature>
<dbReference type="InterPro" id="IPR013783">
    <property type="entry name" value="Ig-like_fold"/>
</dbReference>
<dbReference type="GO" id="GO:0048935">
    <property type="term" value="P:peripheral nervous system neuron development"/>
    <property type="evidence" value="ECO:0007669"/>
    <property type="project" value="UniProtKB-ARBA"/>
</dbReference>
<dbReference type="GO" id="GO:0033554">
    <property type="term" value="P:cellular response to stress"/>
    <property type="evidence" value="ECO:0007669"/>
    <property type="project" value="TreeGrafter"/>
</dbReference>
<dbReference type="GO" id="GO:0035206">
    <property type="term" value="P:regulation of hemocyte proliferation"/>
    <property type="evidence" value="ECO:0007669"/>
    <property type="project" value="UniProtKB-ARBA"/>
</dbReference>
<dbReference type="InterPro" id="IPR033926">
    <property type="entry name" value="IPT_NFkappaB"/>
</dbReference>
<dbReference type="CDD" id="cd07887">
    <property type="entry name" value="RHD-n_Dorsal_Dif"/>
    <property type="match status" value="1"/>
</dbReference>
<dbReference type="Pfam" id="PF00554">
    <property type="entry name" value="RHD_DNA_bind"/>
    <property type="match status" value="1"/>
</dbReference>
<feature type="region of interest" description="Disordered" evidence="1">
    <location>
        <begin position="390"/>
        <end position="427"/>
    </location>
</feature>
<dbReference type="InterPro" id="IPR000451">
    <property type="entry name" value="NFkB/Dor"/>
</dbReference>
<dbReference type="PRINTS" id="PR00057">
    <property type="entry name" value="NFKBTNSCPFCT"/>
</dbReference>
<organism evidence="3">
    <name type="scientific">Tigriopus japonicus</name>
    <name type="common">Copepod</name>
    <dbReference type="NCBI Taxonomy" id="158387"/>
    <lineage>
        <taxon>Eukaryota</taxon>
        <taxon>Metazoa</taxon>
        <taxon>Ecdysozoa</taxon>
        <taxon>Arthropoda</taxon>
        <taxon>Crustacea</taxon>
        <taxon>Multicrustacea</taxon>
        <taxon>Hexanauplia</taxon>
        <taxon>Copepoda</taxon>
        <taxon>Harpacticoida</taxon>
        <taxon>Harpacticidae</taxon>
        <taxon>Tigriopus</taxon>
    </lineage>
</organism>
<dbReference type="InterPro" id="IPR011539">
    <property type="entry name" value="RHD_DNA_bind_dom"/>
</dbReference>
<feature type="compositionally biased region" description="Low complexity" evidence="1">
    <location>
        <begin position="478"/>
        <end position="488"/>
    </location>
</feature>
<reference evidence="3" key="1">
    <citation type="submission" date="2013-07" db="EMBL/GenBank/DDBJ databases">
        <authorList>
            <person name="Kim B.-M."/>
            <person name="Rhee J.-S."/>
            <person name="Lee J.-S."/>
        </authorList>
    </citation>
    <scope>NUCLEOTIDE SEQUENCE</scope>
</reference>
<dbReference type="CDD" id="cd01177">
    <property type="entry name" value="IPT_NFkappaB"/>
    <property type="match status" value="1"/>
</dbReference>
<dbReference type="GO" id="GO:0007249">
    <property type="term" value="P:canonical NF-kappaB signal transduction"/>
    <property type="evidence" value="ECO:0007669"/>
    <property type="project" value="UniProtKB-ARBA"/>
</dbReference>
<dbReference type="InterPro" id="IPR032397">
    <property type="entry name" value="RHD_dimer"/>
</dbReference>
<dbReference type="GO" id="GO:0045944">
    <property type="term" value="P:positive regulation of transcription by RNA polymerase II"/>
    <property type="evidence" value="ECO:0007669"/>
    <property type="project" value="TreeGrafter"/>
</dbReference>
<dbReference type="InterPro" id="IPR037059">
    <property type="entry name" value="RHD_DNA_bind_dom_sf"/>
</dbReference>
<dbReference type="InterPro" id="IPR014756">
    <property type="entry name" value="Ig_E-set"/>
</dbReference>
<dbReference type="GO" id="GO:0045087">
    <property type="term" value="P:innate immune response"/>
    <property type="evidence" value="ECO:0007669"/>
    <property type="project" value="TreeGrafter"/>
</dbReference>
<dbReference type="GO" id="GO:0005737">
    <property type="term" value="C:cytoplasm"/>
    <property type="evidence" value="ECO:0007669"/>
    <property type="project" value="InterPro"/>
</dbReference>
<evidence type="ECO:0000259" key="2">
    <source>
        <dbReference type="PROSITE" id="PS50254"/>
    </source>
</evidence>
<dbReference type="GO" id="GO:0005654">
    <property type="term" value="C:nucleoplasm"/>
    <property type="evidence" value="ECO:0007669"/>
    <property type="project" value="UniProtKB-ARBA"/>
</dbReference>
<dbReference type="GO" id="GO:0038061">
    <property type="term" value="P:non-canonical NF-kappaB signal transduction"/>
    <property type="evidence" value="ECO:0007669"/>
    <property type="project" value="TreeGrafter"/>
</dbReference>
<feature type="region of interest" description="Disordered" evidence="1">
    <location>
        <begin position="870"/>
        <end position="891"/>
    </location>
</feature>
<dbReference type="EMBL" id="KF322034">
    <property type="protein sequence ID" value="AGS12619.1"/>
    <property type="molecule type" value="mRNA"/>
</dbReference>
<dbReference type="PANTHER" id="PTHR24169:SF25">
    <property type="entry name" value="DORSAL-RELATED IMMUNITY FACTOR DIF-RELATED"/>
    <property type="match status" value="1"/>
</dbReference>
<dbReference type="GO" id="GO:0034097">
    <property type="term" value="P:response to cytokine"/>
    <property type="evidence" value="ECO:0007669"/>
    <property type="project" value="TreeGrafter"/>
</dbReference>
<dbReference type="GO" id="GO:0008063">
    <property type="term" value="P:Toll signaling pathway"/>
    <property type="evidence" value="ECO:0007669"/>
    <property type="project" value="UniProtKB-ARBA"/>
</dbReference>
<dbReference type="PROSITE" id="PS01204">
    <property type="entry name" value="REL_1"/>
    <property type="match status" value="1"/>
</dbReference>
<evidence type="ECO:0000256" key="1">
    <source>
        <dbReference type="SAM" id="MobiDB-lite"/>
    </source>
</evidence>
<feature type="domain" description="RHD" evidence="2">
    <location>
        <begin position="61"/>
        <end position="240"/>
    </location>
</feature>
<feature type="compositionally biased region" description="Basic and acidic residues" evidence="1">
    <location>
        <begin position="678"/>
        <end position="749"/>
    </location>
</feature>
<dbReference type="Gene3D" id="2.60.40.340">
    <property type="entry name" value="Rel homology domain (RHD), DNA-binding domain"/>
    <property type="match status" value="1"/>
</dbReference>
<reference evidence="3" key="2">
    <citation type="journal article" date="2014" name="Dev. Comp. Immunol.">
        <title>Transcriptional profiles of Rel/NF-?B, inhibitor of NF-?B (I?B), and lipopolysaccharide-induced TNF-? factor (LITAF) in the lipopolysaccharide (LPS) and two Vibrio sp.-exposed intertidal copepod, Tigriopus japonicus.</title>
        <authorList>
            <person name="Kim B.M."/>
            <person name="Jeong C.B."/>
            <person name="Rhee J.S."/>
            <person name="Lee J.S."/>
        </authorList>
    </citation>
    <scope>NUCLEOTIDE SEQUENCE</scope>
</reference>
<dbReference type="GO" id="GO:0002225">
    <property type="term" value="P:positive regulation of antimicrobial peptide production"/>
    <property type="evidence" value="ECO:0007669"/>
    <property type="project" value="UniProtKB-ARBA"/>
</dbReference>
<dbReference type="InterPro" id="IPR030492">
    <property type="entry name" value="RHD_CS"/>
</dbReference>
<feature type="compositionally biased region" description="Polar residues" evidence="1">
    <location>
        <begin position="464"/>
        <end position="477"/>
    </location>
</feature>
<proteinExistence type="evidence at transcript level"/>
<feature type="region of interest" description="Disordered" evidence="1">
    <location>
        <begin position="639"/>
        <end position="660"/>
    </location>
</feature>
<evidence type="ECO:0000313" key="3">
    <source>
        <dbReference type="EMBL" id="AGS12619.1"/>
    </source>
</evidence>
<protein>
    <submittedName>
        <fullName evidence="3">NF-kB</fullName>
    </submittedName>
</protein>
<dbReference type="FunFam" id="2.60.40.10:FF:000046">
    <property type="entry name" value="Nuclear factor NF-kappa-B p105 subunit"/>
    <property type="match status" value="1"/>
</dbReference>
<dbReference type="InterPro" id="IPR002909">
    <property type="entry name" value="IPT_dom"/>
</dbReference>
<name>X2CMT7_TIGJA</name>
<dbReference type="FunFam" id="2.60.40.340:FF:000006">
    <property type="entry name" value="Dorsal isoform 1-B"/>
    <property type="match status" value="1"/>
</dbReference>
<dbReference type="SMART" id="SM00429">
    <property type="entry name" value="IPT"/>
    <property type="match status" value="1"/>
</dbReference>
<dbReference type="Gene3D" id="2.60.40.10">
    <property type="entry name" value="Immunoglobulins"/>
    <property type="match status" value="1"/>
</dbReference>
<dbReference type="SUPFAM" id="SSF49417">
    <property type="entry name" value="p53-like transcription factors"/>
    <property type="match status" value="1"/>
</dbReference>
<dbReference type="InterPro" id="IPR008967">
    <property type="entry name" value="p53-like_TF_DNA-bd_sf"/>
</dbReference>
<accession>X2CMT7</accession>
<dbReference type="Pfam" id="PF16179">
    <property type="entry name" value="RHD_dimer"/>
    <property type="match status" value="1"/>
</dbReference>
<dbReference type="PROSITE" id="PS50254">
    <property type="entry name" value="REL_2"/>
    <property type="match status" value="1"/>
</dbReference>
<feature type="region of interest" description="Disordered" evidence="1">
    <location>
        <begin position="678"/>
        <end position="810"/>
    </location>
</feature>
<sequence>MRGGITTTTEQYHPPQQDLNINDVLEVIRHTDPATFHEFQNHLTVMASQQKITNSDLNRQKKQAYVKILEQPASKGLRFRYECEGRSAGSIPGANCTNEKKTFPTIEIVGYTGRAVVVVSCVTADPPYRPHPHNLVGKEGCKKGVCTLEISPETMQISFQSLGIQCVKKKEIEEALALRQQIRVDPFQTGFSHKDNAQSLDLNCVRLCFQVFLEGSEKGAFTFALKPVVSDPIFDKKAKNDLTICRMTEYSASVAGGKEMLLFCDKVIKDDIQVRFYQEMNGQTVWEGLGDFQPCDVHKQFGIAFKTPRYKDLEIEQPVKVKIHLRRPSDGAVSESRNFEFLPLDSGRSFWANKRLKTNYNIFNSILTASGGSAKINEVMASQEELKRKIRAPNHGAASSIATVTTSQHLDPSTMTSSFPPPPAPARNYHTLSMVPHSTLASQQQLSPENAQLLSVDSSMGLVNPNSVSPNRPLSQVSNTSTATNATDATKQSVNEILSLAGDQEDISVYSMNLNEALESGGDMSFSALMKMDQAKLENMTANQPNQRQPGTSNVMGSMTSVATVRENKPPTEGAHSKLDVTVEQGVNLDETVMDVDALYDDVMQCVYDDVDTKYDCVDFSGAPPQIPTRQRKMSVEVELVTPTSPEKPLPGTPSKMPTIITKLTKKDADAIQKKKELEEQKKREKAEKEAEKQRQKDEKEKQKQREKEEKEKEKQRKLEEAEKKKKEEAEKKKKKNTKNEEEKKKMDSENANAAKSTDKDPSSPKPSLFQRILKRSKSQVDFSIDAEGNKIEDGDSANANPPPVPAHQSTIDLTLMDNLNENSMDSLNGNNSIEPTEEDLTEIQNFLESGNLDHLDNMVNDFAKQYMPESTLDTGSAPKNANANKDTSVS</sequence>
<feature type="compositionally biased region" description="Polar residues" evidence="1">
    <location>
        <begin position="872"/>
        <end position="891"/>
    </location>
</feature>
<dbReference type="SUPFAM" id="SSF81296">
    <property type="entry name" value="E set domains"/>
    <property type="match status" value="1"/>
</dbReference>
<dbReference type="PANTHER" id="PTHR24169">
    <property type="entry name" value="NUCLEAR FACTOR NF-KAPPA-B PROTEIN"/>
    <property type="match status" value="1"/>
</dbReference>
<dbReference type="GO" id="GO:0000981">
    <property type="term" value="F:DNA-binding transcription factor activity, RNA polymerase II-specific"/>
    <property type="evidence" value="ECO:0007669"/>
    <property type="project" value="TreeGrafter"/>
</dbReference>
<dbReference type="GO" id="GO:0000978">
    <property type="term" value="F:RNA polymerase II cis-regulatory region sequence-specific DNA binding"/>
    <property type="evidence" value="ECO:0007669"/>
    <property type="project" value="TreeGrafter"/>
</dbReference>